<accession>A0A6J3R0H3</accession>
<reference evidence="3" key="1">
    <citation type="submission" date="2025-08" db="UniProtKB">
        <authorList>
            <consortium name="RefSeq"/>
        </authorList>
    </citation>
    <scope>IDENTIFICATION</scope>
    <source>
        <tissue evidence="3">Spleen</tissue>
    </source>
</reference>
<feature type="region of interest" description="Disordered" evidence="1">
    <location>
        <begin position="77"/>
        <end position="174"/>
    </location>
</feature>
<evidence type="ECO:0000313" key="2">
    <source>
        <dbReference type="Proteomes" id="UP000245320"/>
    </source>
</evidence>
<organism evidence="2 3">
    <name type="scientific">Tursiops truncatus</name>
    <name type="common">Atlantic bottle-nosed dolphin</name>
    <name type="synonym">Delphinus truncatus</name>
    <dbReference type="NCBI Taxonomy" id="9739"/>
    <lineage>
        <taxon>Eukaryota</taxon>
        <taxon>Metazoa</taxon>
        <taxon>Chordata</taxon>
        <taxon>Craniata</taxon>
        <taxon>Vertebrata</taxon>
        <taxon>Euteleostomi</taxon>
        <taxon>Mammalia</taxon>
        <taxon>Eutheria</taxon>
        <taxon>Laurasiatheria</taxon>
        <taxon>Artiodactyla</taxon>
        <taxon>Whippomorpha</taxon>
        <taxon>Cetacea</taxon>
        <taxon>Odontoceti</taxon>
        <taxon>Delphinidae</taxon>
        <taxon>Tursiops</taxon>
    </lineage>
</organism>
<keyword evidence="2" id="KW-1185">Reference proteome</keyword>
<proteinExistence type="predicted"/>
<name>A0A6J3R0H3_TURTR</name>
<sequence>MLGAGAGGDFVLRQSFLFCSFLFHSRRRRGPSLALISARLGHRLPAAAATRPAPLQPAASLTFCYFLASLLLPPSRPPCSLPPPPPAGSPPSPRAPAASRLPASRVLPPSGMSCSPGTPCPGRRGTAVAARLRSPPPRAPWSPGEGRLDAGRLLSQKPSVPTPHCTLPPSTFFP</sequence>
<evidence type="ECO:0000313" key="3">
    <source>
        <dbReference type="RefSeq" id="XP_033708260.1"/>
    </source>
</evidence>
<feature type="compositionally biased region" description="Pro residues" evidence="1">
    <location>
        <begin position="77"/>
        <end position="94"/>
    </location>
</feature>
<dbReference type="Proteomes" id="UP000245320">
    <property type="component" value="Chromosome 2"/>
</dbReference>
<dbReference type="InParanoid" id="A0A6J3R0H3"/>
<evidence type="ECO:0000256" key="1">
    <source>
        <dbReference type="SAM" id="MobiDB-lite"/>
    </source>
</evidence>
<gene>
    <name evidence="3" type="primary">LOC117311160</name>
</gene>
<feature type="compositionally biased region" description="Low complexity" evidence="1">
    <location>
        <begin position="95"/>
        <end position="105"/>
    </location>
</feature>
<dbReference type="AlphaFoldDB" id="A0A6J3R0H3"/>
<dbReference type="RefSeq" id="XP_033708260.1">
    <property type="nucleotide sequence ID" value="XM_033852369.1"/>
</dbReference>
<protein>
    <submittedName>
        <fullName evidence="3">Vegetative cell wall protein gp1-like</fullName>
    </submittedName>
</protein>